<dbReference type="STRING" id="151549.A0A4C1TA41"/>
<comment type="caution">
    <text evidence="2">The sequence shown here is derived from an EMBL/GenBank/DDBJ whole genome shotgun (WGS) entry which is preliminary data.</text>
</comment>
<dbReference type="Proteomes" id="UP000299102">
    <property type="component" value="Unassembled WGS sequence"/>
</dbReference>
<dbReference type="InterPro" id="IPR029526">
    <property type="entry name" value="PGBD"/>
</dbReference>
<name>A0A4C1TA41_EUMVA</name>
<dbReference type="PANTHER" id="PTHR47272:SF2">
    <property type="entry name" value="PIGGYBAC TRANSPOSABLE ELEMENT-DERIVED PROTEIN 3-LIKE"/>
    <property type="match status" value="1"/>
</dbReference>
<dbReference type="EMBL" id="BGZK01000040">
    <property type="protein sequence ID" value="GBP10348.1"/>
    <property type="molecule type" value="Genomic_DNA"/>
</dbReference>
<evidence type="ECO:0000313" key="2">
    <source>
        <dbReference type="EMBL" id="GBP10348.1"/>
    </source>
</evidence>
<evidence type="ECO:0000313" key="3">
    <source>
        <dbReference type="Proteomes" id="UP000299102"/>
    </source>
</evidence>
<feature type="domain" description="PiggyBac transposable element-derived protein" evidence="1">
    <location>
        <begin position="62"/>
        <end position="112"/>
    </location>
</feature>
<organism evidence="2 3">
    <name type="scientific">Eumeta variegata</name>
    <name type="common">Bagworm moth</name>
    <name type="synonym">Eumeta japonica</name>
    <dbReference type="NCBI Taxonomy" id="151549"/>
    <lineage>
        <taxon>Eukaryota</taxon>
        <taxon>Metazoa</taxon>
        <taxon>Ecdysozoa</taxon>
        <taxon>Arthropoda</taxon>
        <taxon>Hexapoda</taxon>
        <taxon>Insecta</taxon>
        <taxon>Pterygota</taxon>
        <taxon>Neoptera</taxon>
        <taxon>Endopterygota</taxon>
        <taxon>Lepidoptera</taxon>
        <taxon>Glossata</taxon>
        <taxon>Ditrysia</taxon>
        <taxon>Tineoidea</taxon>
        <taxon>Psychidae</taxon>
        <taxon>Oiketicinae</taxon>
        <taxon>Eumeta</taxon>
    </lineage>
</organism>
<protein>
    <submittedName>
        <fullName evidence="2">PiggyBac transposable element-derived protein 3</fullName>
    </submittedName>
</protein>
<dbReference type="AlphaFoldDB" id="A0A4C1TA41"/>
<evidence type="ECO:0000259" key="1">
    <source>
        <dbReference type="Pfam" id="PF13843"/>
    </source>
</evidence>
<reference evidence="2 3" key="1">
    <citation type="journal article" date="2019" name="Commun. Biol.">
        <title>The bagworm genome reveals a unique fibroin gene that provides high tensile strength.</title>
        <authorList>
            <person name="Kono N."/>
            <person name="Nakamura H."/>
            <person name="Ohtoshi R."/>
            <person name="Tomita M."/>
            <person name="Numata K."/>
            <person name="Arakawa K."/>
        </authorList>
    </citation>
    <scope>NUCLEOTIDE SEQUENCE [LARGE SCALE GENOMIC DNA]</scope>
</reference>
<dbReference type="PANTHER" id="PTHR47272">
    <property type="entry name" value="DDE_TNP_1_7 DOMAIN-CONTAINING PROTEIN"/>
    <property type="match status" value="1"/>
</dbReference>
<gene>
    <name evidence="2" type="primary">PGBD3</name>
    <name evidence="2" type="ORF">EVAR_5662_1</name>
</gene>
<dbReference type="Pfam" id="PF13843">
    <property type="entry name" value="DDE_Tnp_1_7"/>
    <property type="match status" value="1"/>
</dbReference>
<proteinExistence type="predicted"/>
<dbReference type="OrthoDB" id="123207at2759"/>
<accession>A0A4C1TA41</accession>
<keyword evidence="3" id="KW-1185">Reference proteome</keyword>
<sequence length="237" mass="27367">MLDFAIYEGAKTMFESNLGLGPFVILSLAKSIPPGSCVYHDRHFTTVPLIEEMEKLNLHSTAPKIVQNYNKFMGGVDVLDQQMEYYRTFLKTKKWTLKVLIHFLDLALVNSWRLYNNDCVANDLPRNKKMPLLDFRMDIADTLSCTPDHPRRVEGDDDSVPVPRREYKIYRPANAPSAAKRYDGYEHYPISDDIKAPRTCRMENCESRSKIKCEKCDVYLCLSRDKDCFKSYLIGSA</sequence>